<keyword evidence="3 5" id="KW-1133">Transmembrane helix</keyword>
<dbReference type="Gene3D" id="1.20.1250.20">
    <property type="entry name" value="MFS general substrate transporter like domains"/>
    <property type="match status" value="1"/>
</dbReference>
<dbReference type="Pfam" id="PF07690">
    <property type="entry name" value="MFS_1"/>
    <property type="match status" value="1"/>
</dbReference>
<feature type="transmembrane region" description="Helical" evidence="5">
    <location>
        <begin position="6"/>
        <end position="35"/>
    </location>
</feature>
<comment type="caution">
    <text evidence="6">The sequence shown here is derived from an EMBL/GenBank/DDBJ whole genome shotgun (WGS) entry which is preliminary data.</text>
</comment>
<feature type="transmembrane region" description="Helical" evidence="5">
    <location>
        <begin position="203"/>
        <end position="220"/>
    </location>
</feature>
<keyword evidence="7" id="KW-1185">Reference proteome</keyword>
<evidence type="ECO:0000256" key="5">
    <source>
        <dbReference type="SAM" id="Phobius"/>
    </source>
</evidence>
<reference evidence="6" key="1">
    <citation type="submission" date="2020-06" db="EMBL/GenBank/DDBJ databases">
        <title>Draft genome of Bugula neritina, a colonial animal packing powerful symbionts and potential medicines.</title>
        <authorList>
            <person name="Rayko M."/>
        </authorList>
    </citation>
    <scope>NUCLEOTIDE SEQUENCE [LARGE SCALE GENOMIC DNA]</scope>
    <source>
        <strain evidence="6">Kwan_BN1</strain>
    </source>
</reference>
<evidence type="ECO:0000313" key="7">
    <source>
        <dbReference type="Proteomes" id="UP000593567"/>
    </source>
</evidence>
<comment type="subcellular location">
    <subcellularLocation>
        <location evidence="1">Membrane</location>
        <topology evidence="1">Multi-pass membrane protein</topology>
    </subcellularLocation>
</comment>
<dbReference type="PANTHER" id="PTHR23507">
    <property type="entry name" value="ZGC:174356"/>
    <property type="match status" value="1"/>
</dbReference>
<feature type="transmembrane region" description="Helical" evidence="5">
    <location>
        <begin position="134"/>
        <end position="154"/>
    </location>
</feature>
<feature type="transmembrane region" description="Helical" evidence="5">
    <location>
        <begin position="174"/>
        <end position="194"/>
    </location>
</feature>
<dbReference type="InterPro" id="IPR036259">
    <property type="entry name" value="MFS_trans_sf"/>
</dbReference>
<dbReference type="Proteomes" id="UP000593567">
    <property type="component" value="Unassembled WGS sequence"/>
</dbReference>
<dbReference type="GO" id="GO:0022857">
    <property type="term" value="F:transmembrane transporter activity"/>
    <property type="evidence" value="ECO:0007669"/>
    <property type="project" value="InterPro"/>
</dbReference>
<proteinExistence type="predicted"/>
<keyword evidence="2 5" id="KW-0812">Transmembrane</keyword>
<dbReference type="SUPFAM" id="SSF103473">
    <property type="entry name" value="MFS general substrate transporter"/>
    <property type="match status" value="1"/>
</dbReference>
<dbReference type="EMBL" id="VXIV02002534">
    <property type="protein sequence ID" value="KAF6024788.1"/>
    <property type="molecule type" value="Genomic_DNA"/>
</dbReference>
<organism evidence="6 7">
    <name type="scientific">Bugula neritina</name>
    <name type="common">Brown bryozoan</name>
    <name type="synonym">Sertularia neritina</name>
    <dbReference type="NCBI Taxonomy" id="10212"/>
    <lineage>
        <taxon>Eukaryota</taxon>
        <taxon>Metazoa</taxon>
        <taxon>Spiralia</taxon>
        <taxon>Lophotrochozoa</taxon>
        <taxon>Bryozoa</taxon>
        <taxon>Gymnolaemata</taxon>
        <taxon>Cheilostomatida</taxon>
        <taxon>Flustrina</taxon>
        <taxon>Buguloidea</taxon>
        <taxon>Bugulidae</taxon>
        <taxon>Bugula</taxon>
    </lineage>
</organism>
<sequence length="378" mass="41144">MSLNFFRYFLVSSFILGITGYYGTALMATSAYLGVMTTAKSRTWRISVFEAALTLGLVAGSATSGLIIDHLGVAAVYGVTAGLNLLAVLYTAIRIAETHTVKYESPLWHELCRFSHVKEYITTVYKPRPQNRRLYIHLIFASFVVGTCASQGLYDVLFLYLTKSRDFSNSLFSLFTGGQAALQCIGNIVMMYLLKSMANLTEPMINMISAAGTAVSYGMIAGPNNTVIFCSLIFMLVSGLGGGACRGFLSKLVSEEEQGQVFAFVAMGQCMTALVASVIFNNIYPHTLPLWDGLCPLLASLINIIGICLAIAVYVHRKINDHSDEKMELLSTQSSTSMSSCTHSSSSDFNLDNSKGEHDEIEIFQLQDPAKTTATVTT</sequence>
<evidence type="ECO:0000313" key="6">
    <source>
        <dbReference type="EMBL" id="KAF6024788.1"/>
    </source>
</evidence>
<evidence type="ECO:0000256" key="1">
    <source>
        <dbReference type="ARBA" id="ARBA00004141"/>
    </source>
</evidence>
<feature type="transmembrane region" description="Helical" evidence="5">
    <location>
        <begin position="261"/>
        <end position="284"/>
    </location>
</feature>
<accession>A0A7J7JHD9</accession>
<dbReference type="PANTHER" id="PTHR23507:SF1">
    <property type="entry name" value="FI18259P1-RELATED"/>
    <property type="match status" value="1"/>
</dbReference>
<dbReference type="GO" id="GO:0016020">
    <property type="term" value="C:membrane"/>
    <property type="evidence" value="ECO:0007669"/>
    <property type="project" value="UniProtKB-SubCell"/>
</dbReference>
<gene>
    <name evidence="6" type="ORF">EB796_016917</name>
</gene>
<dbReference type="InterPro" id="IPR011701">
    <property type="entry name" value="MFS"/>
</dbReference>
<feature type="transmembrane region" description="Helical" evidence="5">
    <location>
        <begin position="296"/>
        <end position="316"/>
    </location>
</feature>
<evidence type="ECO:0000256" key="3">
    <source>
        <dbReference type="ARBA" id="ARBA00022989"/>
    </source>
</evidence>
<protein>
    <submittedName>
        <fullName evidence="6">Uncharacterized protein</fullName>
    </submittedName>
</protein>
<name>A0A7J7JHD9_BUGNE</name>
<evidence type="ECO:0000256" key="2">
    <source>
        <dbReference type="ARBA" id="ARBA00022692"/>
    </source>
</evidence>
<keyword evidence="4 5" id="KW-0472">Membrane</keyword>
<dbReference type="AlphaFoldDB" id="A0A7J7JHD9"/>
<dbReference type="OrthoDB" id="419734at2759"/>
<evidence type="ECO:0000256" key="4">
    <source>
        <dbReference type="ARBA" id="ARBA00023136"/>
    </source>
</evidence>
<feature type="transmembrane region" description="Helical" evidence="5">
    <location>
        <begin position="47"/>
        <end position="68"/>
    </location>
</feature>
<feature type="transmembrane region" description="Helical" evidence="5">
    <location>
        <begin position="226"/>
        <end position="249"/>
    </location>
</feature>
<feature type="transmembrane region" description="Helical" evidence="5">
    <location>
        <begin position="74"/>
        <end position="93"/>
    </location>
</feature>